<feature type="region of interest" description="Disordered" evidence="1">
    <location>
        <begin position="23"/>
        <end position="107"/>
    </location>
</feature>
<evidence type="ECO:0000256" key="1">
    <source>
        <dbReference type="SAM" id="MobiDB-lite"/>
    </source>
</evidence>
<accession>A0A9Q1L5P8</accession>
<gene>
    <name evidence="2" type="ORF">K7X08_030459</name>
</gene>
<dbReference type="AlphaFoldDB" id="A0A9Q1L5P8"/>
<reference evidence="3" key="1">
    <citation type="journal article" date="2023" name="Proc. Natl. Acad. Sci. U.S.A.">
        <title>Genomic and structural basis for evolution of tropane alkaloid biosynthesis.</title>
        <authorList>
            <person name="Wanga Y.-J."/>
            <person name="Taina T."/>
            <person name="Yua J.-Y."/>
            <person name="Lia J."/>
            <person name="Xua B."/>
            <person name="Chenc J."/>
            <person name="D'Auriad J.C."/>
            <person name="Huanga J.-P."/>
            <person name="Huanga S.-X."/>
        </authorList>
    </citation>
    <scope>NUCLEOTIDE SEQUENCE [LARGE SCALE GENOMIC DNA]</scope>
    <source>
        <strain evidence="3">cv. KIB-2019</strain>
    </source>
</reference>
<organism evidence="2 3">
    <name type="scientific">Anisodus acutangulus</name>
    <dbReference type="NCBI Taxonomy" id="402998"/>
    <lineage>
        <taxon>Eukaryota</taxon>
        <taxon>Viridiplantae</taxon>
        <taxon>Streptophyta</taxon>
        <taxon>Embryophyta</taxon>
        <taxon>Tracheophyta</taxon>
        <taxon>Spermatophyta</taxon>
        <taxon>Magnoliopsida</taxon>
        <taxon>eudicotyledons</taxon>
        <taxon>Gunneridae</taxon>
        <taxon>Pentapetalae</taxon>
        <taxon>asterids</taxon>
        <taxon>lamiids</taxon>
        <taxon>Solanales</taxon>
        <taxon>Solanaceae</taxon>
        <taxon>Solanoideae</taxon>
        <taxon>Hyoscyameae</taxon>
        <taxon>Anisodus</taxon>
    </lineage>
</organism>
<feature type="compositionally biased region" description="Acidic residues" evidence="1">
    <location>
        <begin position="28"/>
        <end position="66"/>
    </location>
</feature>
<evidence type="ECO:0000313" key="3">
    <source>
        <dbReference type="Proteomes" id="UP001152561"/>
    </source>
</evidence>
<comment type="caution">
    <text evidence="2">The sequence shown here is derived from an EMBL/GenBank/DDBJ whole genome shotgun (WGS) entry which is preliminary data.</text>
</comment>
<dbReference type="Proteomes" id="UP001152561">
    <property type="component" value="Unassembled WGS sequence"/>
</dbReference>
<dbReference type="OrthoDB" id="1736969at2759"/>
<proteinExistence type="predicted"/>
<protein>
    <submittedName>
        <fullName evidence="2">Uncharacterized protein</fullName>
    </submittedName>
</protein>
<dbReference type="EMBL" id="JAJAGQ010000022">
    <property type="protein sequence ID" value="KAJ8528815.1"/>
    <property type="molecule type" value="Genomic_DNA"/>
</dbReference>
<evidence type="ECO:0000313" key="2">
    <source>
        <dbReference type="EMBL" id="KAJ8528815.1"/>
    </source>
</evidence>
<sequence length="107" mass="11616">MLESKMEIIMMQQEVRVSTEDLLREEDGNGAEDETVAGADYEEGNGVEDESVAAAADDDEGNEVEEAYNSPPVVEASESEGDAEATDLAKAKRAKMRRVVEDSDEES</sequence>
<keyword evidence="3" id="KW-1185">Reference proteome</keyword>
<name>A0A9Q1L5P8_9SOLA</name>